<dbReference type="InterPro" id="IPR036770">
    <property type="entry name" value="Ankyrin_rpt-contain_sf"/>
</dbReference>
<organism evidence="2 3">
    <name type="scientific">Notothenia coriiceps</name>
    <name type="common">black rockcod</name>
    <dbReference type="NCBI Taxonomy" id="8208"/>
    <lineage>
        <taxon>Eukaryota</taxon>
        <taxon>Metazoa</taxon>
        <taxon>Chordata</taxon>
        <taxon>Craniata</taxon>
        <taxon>Vertebrata</taxon>
        <taxon>Euteleostomi</taxon>
        <taxon>Actinopterygii</taxon>
        <taxon>Neopterygii</taxon>
        <taxon>Teleostei</taxon>
        <taxon>Neoteleostei</taxon>
        <taxon>Acanthomorphata</taxon>
        <taxon>Eupercaria</taxon>
        <taxon>Perciformes</taxon>
        <taxon>Notothenioidei</taxon>
        <taxon>Nototheniidae</taxon>
        <taxon>Notothenia</taxon>
    </lineage>
</organism>
<feature type="region of interest" description="Disordered" evidence="1">
    <location>
        <begin position="108"/>
        <end position="128"/>
    </location>
</feature>
<dbReference type="SMART" id="SM00248">
    <property type="entry name" value="ANK"/>
    <property type="match status" value="2"/>
</dbReference>
<dbReference type="PANTHER" id="PTHR24157">
    <property type="entry name" value="ANKYRIN REPEAT, SAM AND BASIC LEUCINE ZIPPER DOMAIN-CONTAINING PROTEIN 1"/>
    <property type="match status" value="1"/>
</dbReference>
<dbReference type="Proteomes" id="UP000504611">
    <property type="component" value="Unplaced"/>
</dbReference>
<dbReference type="GeneID" id="104965263"/>
<protein>
    <submittedName>
        <fullName evidence="3">Ankyrin repeat, SAM and basic leucine zipper domain-containing protein 1-like</fullName>
    </submittedName>
</protein>
<sequence length="154" mass="16562">MDIITANSFPAGDESEGSNDDWDICFSLDNKSPQIKDQDAVVPHAQDNVSLLKQAISKGDIGAVKQLLDDGMDVETRLGFDWTPLMCAVSVVNYELTELLLDRGASANFSKGQTNTERGSDSPSANRSYISYQHQYSGNLSLPSSGPAVQESSG</sequence>
<dbReference type="KEGG" id="ncc:104965263"/>
<dbReference type="GO" id="GO:0071546">
    <property type="term" value="C:pi-body"/>
    <property type="evidence" value="ECO:0007669"/>
    <property type="project" value="TreeGrafter"/>
</dbReference>
<dbReference type="InterPro" id="IPR002110">
    <property type="entry name" value="Ankyrin_rpt"/>
</dbReference>
<dbReference type="RefSeq" id="XP_010792523.1">
    <property type="nucleotide sequence ID" value="XM_010794221.1"/>
</dbReference>
<dbReference type="AlphaFoldDB" id="A0A6I9PY28"/>
<name>A0A6I9PY28_9TELE</name>
<dbReference type="Gene3D" id="1.25.40.20">
    <property type="entry name" value="Ankyrin repeat-containing domain"/>
    <property type="match status" value="1"/>
</dbReference>
<feature type="region of interest" description="Disordered" evidence="1">
    <location>
        <begin position="1"/>
        <end position="20"/>
    </location>
</feature>
<accession>A0A6I9PY28</accession>
<proteinExistence type="predicted"/>
<dbReference type="SUPFAM" id="SSF48403">
    <property type="entry name" value="Ankyrin repeat"/>
    <property type="match status" value="1"/>
</dbReference>
<keyword evidence="2" id="KW-1185">Reference proteome</keyword>
<gene>
    <name evidence="3" type="primary">LOC104965263</name>
</gene>
<dbReference type="Pfam" id="PF12796">
    <property type="entry name" value="Ank_2"/>
    <property type="match status" value="1"/>
</dbReference>
<evidence type="ECO:0000313" key="3">
    <source>
        <dbReference type="RefSeq" id="XP_010792523.1"/>
    </source>
</evidence>
<dbReference type="PANTHER" id="PTHR24157:SF3">
    <property type="entry name" value="ANKYRIN REPEAT, SAM AND BASIC LEUCINE ZIPPER DOMAIN-CONTAINING PROTEIN 1"/>
    <property type="match status" value="1"/>
</dbReference>
<evidence type="ECO:0000313" key="2">
    <source>
        <dbReference type="Proteomes" id="UP000504611"/>
    </source>
</evidence>
<dbReference type="OrthoDB" id="439236at2759"/>
<evidence type="ECO:0000256" key="1">
    <source>
        <dbReference type="SAM" id="MobiDB-lite"/>
    </source>
</evidence>
<reference evidence="3" key="1">
    <citation type="submission" date="2025-08" db="UniProtKB">
        <authorList>
            <consortium name="RefSeq"/>
        </authorList>
    </citation>
    <scope>IDENTIFICATION</scope>
    <source>
        <tissue evidence="3">Muscle</tissue>
    </source>
</reference>